<proteinExistence type="predicted"/>
<reference evidence="2 3" key="1">
    <citation type="journal article" date="2023" name="Plants (Basel)">
        <title>Bridging the Gap: Combining Genomics and Transcriptomics Approaches to Understand Stylosanthes scabra, an Orphan Legume from the Brazilian Caatinga.</title>
        <authorList>
            <person name="Ferreira-Neto J.R.C."/>
            <person name="da Silva M.D."/>
            <person name="Binneck E."/>
            <person name="de Melo N.F."/>
            <person name="da Silva R.H."/>
            <person name="de Melo A.L.T.M."/>
            <person name="Pandolfi V."/>
            <person name="Bustamante F.O."/>
            <person name="Brasileiro-Vidal A.C."/>
            <person name="Benko-Iseppon A.M."/>
        </authorList>
    </citation>
    <scope>NUCLEOTIDE SEQUENCE [LARGE SCALE GENOMIC DNA]</scope>
    <source>
        <tissue evidence="2">Leaves</tissue>
    </source>
</reference>
<accession>A0ABU6Z1Y6</accession>
<feature type="region of interest" description="Disordered" evidence="1">
    <location>
        <begin position="1"/>
        <end position="62"/>
    </location>
</feature>
<evidence type="ECO:0000313" key="3">
    <source>
        <dbReference type="Proteomes" id="UP001341840"/>
    </source>
</evidence>
<keyword evidence="3" id="KW-1185">Reference proteome</keyword>
<protein>
    <submittedName>
        <fullName evidence="2">Uncharacterized protein</fullName>
    </submittedName>
</protein>
<gene>
    <name evidence="2" type="ORF">PIB30_106917</name>
</gene>
<dbReference type="EMBL" id="JASCZI010246029">
    <property type="protein sequence ID" value="MED6214808.1"/>
    <property type="molecule type" value="Genomic_DNA"/>
</dbReference>
<comment type="caution">
    <text evidence="2">The sequence shown here is derived from an EMBL/GenBank/DDBJ whole genome shotgun (WGS) entry which is preliminary data.</text>
</comment>
<name>A0ABU6Z1Y6_9FABA</name>
<evidence type="ECO:0000313" key="2">
    <source>
        <dbReference type="EMBL" id="MED6214808.1"/>
    </source>
</evidence>
<dbReference type="Proteomes" id="UP001341840">
    <property type="component" value="Unassembled WGS sequence"/>
</dbReference>
<feature type="compositionally biased region" description="Polar residues" evidence="1">
    <location>
        <begin position="15"/>
        <end position="26"/>
    </location>
</feature>
<feature type="compositionally biased region" description="Polar residues" evidence="1">
    <location>
        <begin position="41"/>
        <end position="62"/>
    </location>
</feature>
<evidence type="ECO:0000256" key="1">
    <source>
        <dbReference type="SAM" id="MobiDB-lite"/>
    </source>
</evidence>
<feature type="non-terminal residue" evidence="2">
    <location>
        <position position="62"/>
    </location>
</feature>
<organism evidence="2 3">
    <name type="scientific">Stylosanthes scabra</name>
    <dbReference type="NCBI Taxonomy" id="79078"/>
    <lineage>
        <taxon>Eukaryota</taxon>
        <taxon>Viridiplantae</taxon>
        <taxon>Streptophyta</taxon>
        <taxon>Embryophyta</taxon>
        <taxon>Tracheophyta</taxon>
        <taxon>Spermatophyta</taxon>
        <taxon>Magnoliopsida</taxon>
        <taxon>eudicotyledons</taxon>
        <taxon>Gunneridae</taxon>
        <taxon>Pentapetalae</taxon>
        <taxon>rosids</taxon>
        <taxon>fabids</taxon>
        <taxon>Fabales</taxon>
        <taxon>Fabaceae</taxon>
        <taxon>Papilionoideae</taxon>
        <taxon>50 kb inversion clade</taxon>
        <taxon>dalbergioids sensu lato</taxon>
        <taxon>Dalbergieae</taxon>
        <taxon>Pterocarpus clade</taxon>
        <taxon>Stylosanthes</taxon>
    </lineage>
</organism>
<sequence>MSLVSRHSPCHNVALTRSSPAFTTTPKPRHTHASTCPLRSPFSTSLPSHTLTSFHKSCLNSS</sequence>